<evidence type="ECO:0000256" key="6">
    <source>
        <dbReference type="SAM" id="Phobius"/>
    </source>
</evidence>
<dbReference type="EMBL" id="SBII01000007">
    <property type="protein sequence ID" value="RWX00059.1"/>
    <property type="molecule type" value="Genomic_DNA"/>
</dbReference>
<evidence type="ECO:0008006" key="9">
    <source>
        <dbReference type="Google" id="ProtNLM"/>
    </source>
</evidence>
<feature type="transmembrane region" description="Helical" evidence="6">
    <location>
        <begin position="256"/>
        <end position="276"/>
    </location>
</feature>
<dbReference type="RefSeq" id="WP_128390016.1">
    <property type="nucleotide sequence ID" value="NZ_SBII01000007.1"/>
</dbReference>
<reference evidence="7 8" key="1">
    <citation type="submission" date="2019-01" db="EMBL/GenBank/DDBJ databases">
        <title>Flavobacterium sp. nov.,isolated from freshwater.</title>
        <authorList>
            <person name="Zhang R."/>
            <person name="Du Z.-J."/>
        </authorList>
    </citation>
    <scope>NUCLEOTIDE SEQUENCE [LARGE SCALE GENOMIC DNA]</scope>
    <source>
        <strain evidence="7 8">1E403</strain>
    </source>
</reference>
<accession>A0A444H9X1</accession>
<evidence type="ECO:0000256" key="4">
    <source>
        <dbReference type="ARBA" id="ARBA00022989"/>
    </source>
</evidence>
<feature type="transmembrane region" description="Helical" evidence="6">
    <location>
        <begin position="388"/>
        <end position="409"/>
    </location>
</feature>
<keyword evidence="4 6" id="KW-1133">Transmembrane helix</keyword>
<organism evidence="7 8">
    <name type="scientific">Flavobacterium cerinum</name>
    <dbReference type="NCBI Taxonomy" id="2502784"/>
    <lineage>
        <taxon>Bacteria</taxon>
        <taxon>Pseudomonadati</taxon>
        <taxon>Bacteroidota</taxon>
        <taxon>Flavobacteriia</taxon>
        <taxon>Flavobacteriales</taxon>
        <taxon>Flavobacteriaceae</taxon>
        <taxon>Flavobacterium</taxon>
    </lineage>
</organism>
<keyword evidence="8" id="KW-1185">Reference proteome</keyword>
<sequence>MIKTGEIKAKKQIVNLITYGMGQGFNLVTPLLVAPYLYLICGPEGYGKVGAGMAISFFLIVIIDYGSDIVGVKDVAVNRDDKAAIGKILSTAYIARFLLLLMVLAVMALFYCTIPYFSREKELFILGLPILIGQFINPTWVFQGIENFKGITALTISAKIIYVAGVFLTVKNTGDYIYVNLWWGMGMIIANLVGFIKLFRTYTISINSTSKDEVVIFLRGNFSMVSSQLFLSLQLYSPIMLISFFTGDAMAGKYKIIEQIVVAFKTYIFLFFNYLYPRVCYLLEKNVKQGLRFWKLYNGANFLFITLSMLVLYLLARPVVSYFDKNASDEIVGLLQFGVLIPLTLAISIPLKQLVLAWNYQKLYIRLTMTMVVFNLTALIVLLHFFEIYGVLASLVITEIITAAVYTIVIKKKLVGLN</sequence>
<gene>
    <name evidence="7" type="ORF">EPI11_10980</name>
</gene>
<evidence type="ECO:0000256" key="2">
    <source>
        <dbReference type="ARBA" id="ARBA00022475"/>
    </source>
</evidence>
<feature type="transmembrane region" description="Helical" evidence="6">
    <location>
        <begin position="93"/>
        <end position="117"/>
    </location>
</feature>
<protein>
    <recommendedName>
        <fullName evidence="9">Polysaccharide biosynthesis protein C-terminal domain-containing protein</fullName>
    </recommendedName>
</protein>
<evidence type="ECO:0000256" key="5">
    <source>
        <dbReference type="ARBA" id="ARBA00023136"/>
    </source>
</evidence>
<evidence type="ECO:0000313" key="8">
    <source>
        <dbReference type="Proteomes" id="UP000287527"/>
    </source>
</evidence>
<feature type="transmembrane region" description="Helical" evidence="6">
    <location>
        <begin position="216"/>
        <end position="236"/>
    </location>
</feature>
<dbReference type="PANTHER" id="PTHR30250:SF11">
    <property type="entry name" value="O-ANTIGEN TRANSPORTER-RELATED"/>
    <property type="match status" value="1"/>
</dbReference>
<feature type="transmembrane region" description="Helical" evidence="6">
    <location>
        <begin position="50"/>
        <end position="72"/>
    </location>
</feature>
<dbReference type="InterPro" id="IPR002797">
    <property type="entry name" value="Polysacc_synth"/>
</dbReference>
<dbReference type="Proteomes" id="UP000287527">
    <property type="component" value="Unassembled WGS sequence"/>
</dbReference>
<name>A0A444H9X1_9FLAO</name>
<keyword evidence="2" id="KW-1003">Cell membrane</keyword>
<keyword evidence="3 6" id="KW-0812">Transmembrane</keyword>
<evidence type="ECO:0000256" key="1">
    <source>
        <dbReference type="ARBA" id="ARBA00004651"/>
    </source>
</evidence>
<feature type="transmembrane region" description="Helical" evidence="6">
    <location>
        <begin position="296"/>
        <end position="316"/>
    </location>
</feature>
<evidence type="ECO:0000313" key="7">
    <source>
        <dbReference type="EMBL" id="RWX00059.1"/>
    </source>
</evidence>
<feature type="transmembrane region" description="Helical" evidence="6">
    <location>
        <begin position="363"/>
        <end position="382"/>
    </location>
</feature>
<dbReference type="GO" id="GO:0005886">
    <property type="term" value="C:plasma membrane"/>
    <property type="evidence" value="ECO:0007669"/>
    <property type="project" value="UniProtKB-SubCell"/>
</dbReference>
<dbReference type="PANTHER" id="PTHR30250">
    <property type="entry name" value="PST FAMILY PREDICTED COLANIC ACID TRANSPORTER"/>
    <property type="match status" value="1"/>
</dbReference>
<dbReference type="OrthoDB" id="9815702at2"/>
<comment type="caution">
    <text evidence="7">The sequence shown here is derived from an EMBL/GenBank/DDBJ whole genome shotgun (WGS) entry which is preliminary data.</text>
</comment>
<comment type="subcellular location">
    <subcellularLocation>
        <location evidence="1">Cell membrane</location>
        <topology evidence="1">Multi-pass membrane protein</topology>
    </subcellularLocation>
</comment>
<dbReference type="Pfam" id="PF01943">
    <property type="entry name" value="Polysacc_synt"/>
    <property type="match status" value="1"/>
</dbReference>
<keyword evidence="5 6" id="KW-0472">Membrane</keyword>
<evidence type="ECO:0000256" key="3">
    <source>
        <dbReference type="ARBA" id="ARBA00022692"/>
    </source>
</evidence>
<dbReference type="AlphaFoldDB" id="A0A444H9X1"/>
<feature type="transmembrane region" description="Helical" evidence="6">
    <location>
        <begin position="151"/>
        <end position="170"/>
    </location>
</feature>
<feature type="transmembrane region" description="Helical" evidence="6">
    <location>
        <begin position="331"/>
        <end position="351"/>
    </location>
</feature>
<feature type="transmembrane region" description="Helical" evidence="6">
    <location>
        <begin position="123"/>
        <end position="142"/>
    </location>
</feature>
<dbReference type="InterPro" id="IPR050833">
    <property type="entry name" value="Poly_Biosynth_Transport"/>
</dbReference>
<feature type="transmembrane region" description="Helical" evidence="6">
    <location>
        <begin position="176"/>
        <end position="196"/>
    </location>
</feature>
<proteinExistence type="predicted"/>
<feature type="transmembrane region" description="Helical" evidence="6">
    <location>
        <begin position="12"/>
        <end position="38"/>
    </location>
</feature>